<feature type="chain" id="PRO_5021774497" evidence="1">
    <location>
        <begin position="26"/>
        <end position="722"/>
    </location>
</feature>
<proteinExistence type="predicted"/>
<dbReference type="InterPro" id="IPR015943">
    <property type="entry name" value="WD40/YVTN_repeat-like_dom_sf"/>
</dbReference>
<dbReference type="SMART" id="SM00564">
    <property type="entry name" value="PQQ"/>
    <property type="match status" value="4"/>
</dbReference>
<feature type="domain" description="Pyrrolo-quinoline quinone repeat" evidence="2">
    <location>
        <begin position="554"/>
        <end position="678"/>
    </location>
</feature>
<dbReference type="RefSeq" id="WP_145210541.1">
    <property type="nucleotide sequence ID" value="NZ_CP036269.1"/>
</dbReference>
<dbReference type="InterPro" id="IPR002372">
    <property type="entry name" value="PQQ_rpt_dom"/>
</dbReference>
<dbReference type="KEGG" id="gaz:Pan241w_05470"/>
<dbReference type="Gene3D" id="2.40.10.480">
    <property type="match status" value="1"/>
</dbReference>
<dbReference type="InterPro" id="IPR011047">
    <property type="entry name" value="Quinoprotein_ADH-like_sf"/>
</dbReference>
<sequence precursor="true">MQMLRGFITLLVLGTTCFSAEFCLAQPEPLDASLKFRESVSLDVNNTVLKKMGSVRDYLAERQWEDAVNILVQISNEYGDSLYPESPGRYLRVSEYCQNLLAGFPREAIAIYREKTDPRAKRWWEQAETDATVQPLLNIIEQALMSSYGDDALYRLGEISWEQGDLSQARAYWRKLIPPTDAAPRGQYDPGVFLYPDTDLPIPSILARLVLVSFFEGNIERAALERDVFRKKYPEATGTLAGQKGNLAAILTSILADPSQVSLPATRLEMQTFAGDQRRNFSAEKKLDVGAIAWSFPVPLNWSQEFPRKPAFAQRISPGLFPVVSGEHVYFNDDERIYALNWKSGLPAWSGEEQASPIIYPTVPGGTSRLPFRPVVGVPRFTMTIADGRLYARMGSPVTSVAKDERLGLFSDLVCLDIDQGQGKLLWKISSAQLRELNYVWSFEGAPVVSGDRLYVILHRGFPEVQTNVACFSTESGELIWNQKVCLALRNIEEGVNYITHLLLTLAEGQLYLSTDMGAIASLDSRDGKINWLVTYASQEGVNKHELSDHMETGLVPCVYDRGILFAAPQDSTELMALDADTGLLLWRRELPHQIRNLLGVNGSTLIASGNQLWGLDRVTGVVKWKLGSQDPEGYGYGRGVLAGDYVYWPLREEILVVDSERGTLTQRIALRALHGKTGGNLIIAGQQLLVAQPRQVTAFGEYSQLPSEADDEKKISAFIAK</sequence>
<evidence type="ECO:0000313" key="3">
    <source>
        <dbReference type="EMBL" id="QDT40490.1"/>
    </source>
</evidence>
<evidence type="ECO:0000259" key="2">
    <source>
        <dbReference type="Pfam" id="PF13360"/>
    </source>
</evidence>
<feature type="signal peptide" evidence="1">
    <location>
        <begin position="1"/>
        <end position="25"/>
    </location>
</feature>
<dbReference type="InterPro" id="IPR018391">
    <property type="entry name" value="PQQ_b-propeller_rpt"/>
</dbReference>
<dbReference type="Gene3D" id="2.130.10.10">
    <property type="entry name" value="YVTN repeat-like/Quinoprotein amine dehydrogenase"/>
    <property type="match status" value="1"/>
</dbReference>
<dbReference type="Proteomes" id="UP000317171">
    <property type="component" value="Chromosome"/>
</dbReference>
<dbReference type="SUPFAM" id="SSF50998">
    <property type="entry name" value="Quinoprotein alcohol dehydrogenase-like"/>
    <property type="match status" value="1"/>
</dbReference>
<dbReference type="PANTHER" id="PTHR34512">
    <property type="entry name" value="CELL SURFACE PROTEIN"/>
    <property type="match status" value="1"/>
</dbReference>
<dbReference type="EMBL" id="CP036269">
    <property type="protein sequence ID" value="QDT40490.1"/>
    <property type="molecule type" value="Genomic_DNA"/>
</dbReference>
<keyword evidence="1" id="KW-0732">Signal</keyword>
<dbReference type="Gene3D" id="1.25.40.10">
    <property type="entry name" value="Tetratricopeptide repeat domain"/>
    <property type="match status" value="1"/>
</dbReference>
<dbReference type="OrthoDB" id="244732at2"/>
<dbReference type="InterPro" id="IPR011990">
    <property type="entry name" value="TPR-like_helical_dom_sf"/>
</dbReference>
<organism evidence="3 4">
    <name type="scientific">Gimesia alba</name>
    <dbReference type="NCBI Taxonomy" id="2527973"/>
    <lineage>
        <taxon>Bacteria</taxon>
        <taxon>Pseudomonadati</taxon>
        <taxon>Planctomycetota</taxon>
        <taxon>Planctomycetia</taxon>
        <taxon>Planctomycetales</taxon>
        <taxon>Planctomycetaceae</taxon>
        <taxon>Gimesia</taxon>
    </lineage>
</organism>
<feature type="domain" description="Pyrrolo-quinoline quinone repeat" evidence="2">
    <location>
        <begin position="417"/>
        <end position="533"/>
    </location>
</feature>
<accession>A0A517R9C0</accession>
<keyword evidence="4" id="KW-1185">Reference proteome</keyword>
<evidence type="ECO:0000313" key="4">
    <source>
        <dbReference type="Proteomes" id="UP000317171"/>
    </source>
</evidence>
<gene>
    <name evidence="3" type="ORF">Pan241w_05470</name>
</gene>
<evidence type="ECO:0000256" key="1">
    <source>
        <dbReference type="SAM" id="SignalP"/>
    </source>
</evidence>
<reference evidence="3 4" key="1">
    <citation type="submission" date="2019-02" db="EMBL/GenBank/DDBJ databases">
        <title>Deep-cultivation of Planctomycetes and their phenomic and genomic characterization uncovers novel biology.</title>
        <authorList>
            <person name="Wiegand S."/>
            <person name="Jogler M."/>
            <person name="Boedeker C."/>
            <person name="Pinto D."/>
            <person name="Vollmers J."/>
            <person name="Rivas-Marin E."/>
            <person name="Kohn T."/>
            <person name="Peeters S.H."/>
            <person name="Heuer A."/>
            <person name="Rast P."/>
            <person name="Oberbeckmann S."/>
            <person name="Bunk B."/>
            <person name="Jeske O."/>
            <person name="Meyerdierks A."/>
            <person name="Storesund J.E."/>
            <person name="Kallscheuer N."/>
            <person name="Luecker S."/>
            <person name="Lage O.M."/>
            <person name="Pohl T."/>
            <person name="Merkel B.J."/>
            <person name="Hornburger P."/>
            <person name="Mueller R.-W."/>
            <person name="Bruemmer F."/>
            <person name="Labrenz M."/>
            <person name="Spormann A.M."/>
            <person name="Op den Camp H."/>
            <person name="Overmann J."/>
            <person name="Amann R."/>
            <person name="Jetten M.S.M."/>
            <person name="Mascher T."/>
            <person name="Medema M.H."/>
            <person name="Devos D.P."/>
            <person name="Kaster A.-K."/>
            <person name="Ovreas L."/>
            <person name="Rohde M."/>
            <person name="Galperin M.Y."/>
            <person name="Jogler C."/>
        </authorList>
    </citation>
    <scope>NUCLEOTIDE SEQUENCE [LARGE SCALE GENOMIC DNA]</scope>
    <source>
        <strain evidence="3 4">Pan241w</strain>
    </source>
</reference>
<protein>
    <submittedName>
        <fullName evidence="3">Outer membrane biogenesis protein BamB</fullName>
    </submittedName>
</protein>
<name>A0A517R9C0_9PLAN</name>
<dbReference type="AlphaFoldDB" id="A0A517R9C0"/>
<dbReference type="PANTHER" id="PTHR34512:SF30">
    <property type="entry name" value="OUTER MEMBRANE PROTEIN ASSEMBLY FACTOR BAMB"/>
    <property type="match status" value="1"/>
</dbReference>
<dbReference type="Pfam" id="PF13360">
    <property type="entry name" value="PQQ_2"/>
    <property type="match status" value="2"/>
</dbReference>